<evidence type="ECO:0000313" key="1">
    <source>
        <dbReference type="EMBL" id="RNA11308.1"/>
    </source>
</evidence>
<evidence type="ECO:0000313" key="2">
    <source>
        <dbReference type="Proteomes" id="UP000276133"/>
    </source>
</evidence>
<protein>
    <submittedName>
        <fullName evidence="1">Uncharacterized protein</fullName>
    </submittedName>
</protein>
<organism evidence="1 2">
    <name type="scientific">Brachionus plicatilis</name>
    <name type="common">Marine rotifer</name>
    <name type="synonym">Brachionus muelleri</name>
    <dbReference type="NCBI Taxonomy" id="10195"/>
    <lineage>
        <taxon>Eukaryota</taxon>
        <taxon>Metazoa</taxon>
        <taxon>Spiralia</taxon>
        <taxon>Gnathifera</taxon>
        <taxon>Rotifera</taxon>
        <taxon>Eurotatoria</taxon>
        <taxon>Monogononta</taxon>
        <taxon>Pseudotrocha</taxon>
        <taxon>Ploima</taxon>
        <taxon>Brachionidae</taxon>
        <taxon>Brachionus</taxon>
    </lineage>
</organism>
<dbReference type="EMBL" id="REGN01005989">
    <property type="protein sequence ID" value="RNA11308.1"/>
    <property type="molecule type" value="Genomic_DNA"/>
</dbReference>
<gene>
    <name evidence="1" type="ORF">BpHYR1_001586</name>
</gene>
<keyword evidence="2" id="KW-1185">Reference proteome</keyword>
<reference evidence="1 2" key="1">
    <citation type="journal article" date="2018" name="Sci. Rep.">
        <title>Genomic signatures of local adaptation to the degree of environmental predictability in rotifers.</title>
        <authorList>
            <person name="Franch-Gras L."/>
            <person name="Hahn C."/>
            <person name="Garcia-Roger E.M."/>
            <person name="Carmona M.J."/>
            <person name="Serra M."/>
            <person name="Gomez A."/>
        </authorList>
    </citation>
    <scope>NUCLEOTIDE SEQUENCE [LARGE SCALE GENOMIC DNA]</scope>
    <source>
        <strain evidence="1">HYR1</strain>
    </source>
</reference>
<dbReference type="AlphaFoldDB" id="A0A3M7QK21"/>
<name>A0A3M7QK21_BRAPC</name>
<accession>A0A3M7QK21</accession>
<comment type="caution">
    <text evidence="1">The sequence shown here is derived from an EMBL/GenBank/DDBJ whole genome shotgun (WGS) entry which is preliminary data.</text>
</comment>
<dbReference type="Proteomes" id="UP000276133">
    <property type="component" value="Unassembled WGS sequence"/>
</dbReference>
<sequence length="62" mass="7050">MKLIIKIEYSLFHRIAAEHKSIVESLVKVKLGFSSQLLNRSHAIKIIPVHQIVTSWRAGNSI</sequence>
<proteinExistence type="predicted"/>